<evidence type="ECO:0000256" key="2">
    <source>
        <dbReference type="ARBA" id="ARBA00022801"/>
    </source>
</evidence>
<feature type="signal peptide" evidence="4">
    <location>
        <begin position="1"/>
        <end position="29"/>
    </location>
</feature>
<reference evidence="7" key="1">
    <citation type="submission" date="2018-09" db="EMBL/GenBank/DDBJ databases">
        <title>Genome sequencing of strain 2DFWR-13.</title>
        <authorList>
            <person name="Heo J."/>
            <person name="Kim S.-J."/>
            <person name="Kwon S.-W."/>
        </authorList>
    </citation>
    <scope>NUCLEOTIDE SEQUENCE [LARGE SCALE GENOMIC DNA]</scope>
    <source>
        <strain evidence="7">2DFWR-13</strain>
    </source>
</reference>
<keyword evidence="7" id="KW-1185">Reference proteome</keyword>
<keyword evidence="3" id="KW-0326">Glycosidase</keyword>
<feature type="domain" description="Glycoside hydrolase family 3 N-terminal" evidence="5">
    <location>
        <begin position="75"/>
        <end position="372"/>
    </location>
</feature>
<dbReference type="InterPro" id="IPR017853">
    <property type="entry name" value="GH"/>
</dbReference>
<evidence type="ECO:0000256" key="4">
    <source>
        <dbReference type="SAM" id="SignalP"/>
    </source>
</evidence>
<dbReference type="PANTHER" id="PTHR30480">
    <property type="entry name" value="BETA-HEXOSAMINIDASE-RELATED"/>
    <property type="match status" value="1"/>
</dbReference>
<dbReference type="InterPro" id="IPR001764">
    <property type="entry name" value="Glyco_hydro_3_N"/>
</dbReference>
<dbReference type="PANTHER" id="PTHR30480:SF14">
    <property type="entry name" value="HYDROLASE, PUTATIVE (AFU_ORTHOLOGUE AFUA_4G13770)-RELATED"/>
    <property type="match status" value="1"/>
</dbReference>
<dbReference type="EMBL" id="CP032630">
    <property type="protein sequence ID" value="AYF96896.1"/>
    <property type="molecule type" value="Genomic_DNA"/>
</dbReference>
<gene>
    <name evidence="6" type="ORF">D7I47_00600</name>
</gene>
<dbReference type="AlphaFoldDB" id="A0A387B751"/>
<dbReference type="PROSITE" id="PS51257">
    <property type="entry name" value="PROKAR_LIPOPROTEIN"/>
    <property type="match status" value="1"/>
</dbReference>
<dbReference type="RefSeq" id="WP_120761247.1">
    <property type="nucleotide sequence ID" value="NZ_CP032630.1"/>
</dbReference>
<dbReference type="InterPro" id="IPR019800">
    <property type="entry name" value="Glyco_hydro_3_AS"/>
</dbReference>
<dbReference type="InterPro" id="IPR050226">
    <property type="entry name" value="NagZ_Beta-hexosaminidase"/>
</dbReference>
<dbReference type="SUPFAM" id="SSF51445">
    <property type="entry name" value="(Trans)glycosidases"/>
    <property type="match status" value="1"/>
</dbReference>
<sequence>MRRPAAVLAAALAVAALAGCAPQATPVSAAPPRAWAPAVAPQPVDPGAAYLTARLADMTTLQLAESVIMPRIPSTDPAAARAAVAASGVGGVILMGGDTQYSVDVARALTTALTTDPGLPPLTAVDQEGGTVARLDDPGPSARALGRMPPEATRQAFADRARLVASAGFDLNFGIVADVTGDPGSFLAPRVFGGDPAAVADRVAAAVAGESGIVLSTLKHFPGHGGAPGDSHHLIPETAMSLDEWRATQAPPFRAGIDAGAELVMVGHLRYTAVDAAPASLSPTWYRILRDELGFDGVIVTDSLSMLQDSGDPAYADPAANGLAALAAGADLLLYAGPVDTTAVAQRIADAVADGTLPPERLRDAAERVMQLRRSVASSDAPYVRCRAACAAAVG</sequence>
<feature type="chain" id="PRO_5017279967" evidence="4">
    <location>
        <begin position="30"/>
        <end position="395"/>
    </location>
</feature>
<dbReference type="OrthoDB" id="9805821at2"/>
<comment type="similarity">
    <text evidence="1">Belongs to the glycosyl hydrolase 3 family.</text>
</comment>
<dbReference type="GO" id="GO:0005975">
    <property type="term" value="P:carbohydrate metabolic process"/>
    <property type="evidence" value="ECO:0007669"/>
    <property type="project" value="InterPro"/>
</dbReference>
<proteinExistence type="inferred from homology"/>
<keyword evidence="4" id="KW-0732">Signal</keyword>
<accession>A0A387B751</accession>
<evidence type="ECO:0000256" key="3">
    <source>
        <dbReference type="ARBA" id="ARBA00023295"/>
    </source>
</evidence>
<dbReference type="Proteomes" id="UP000278886">
    <property type="component" value="Chromosome"/>
</dbReference>
<dbReference type="Gene3D" id="3.20.20.300">
    <property type="entry name" value="Glycoside hydrolase, family 3, N-terminal domain"/>
    <property type="match status" value="1"/>
</dbReference>
<dbReference type="GO" id="GO:0009254">
    <property type="term" value="P:peptidoglycan turnover"/>
    <property type="evidence" value="ECO:0007669"/>
    <property type="project" value="TreeGrafter"/>
</dbReference>
<organism evidence="6 7">
    <name type="scientific">Protaetiibacter intestinalis</name>
    <dbReference type="NCBI Taxonomy" id="2419774"/>
    <lineage>
        <taxon>Bacteria</taxon>
        <taxon>Bacillati</taxon>
        <taxon>Actinomycetota</taxon>
        <taxon>Actinomycetes</taxon>
        <taxon>Micrococcales</taxon>
        <taxon>Microbacteriaceae</taxon>
        <taxon>Protaetiibacter</taxon>
    </lineage>
</organism>
<dbReference type="KEGG" id="lyd:D7I47_00600"/>
<dbReference type="PROSITE" id="PS00775">
    <property type="entry name" value="GLYCOSYL_HYDROL_F3"/>
    <property type="match status" value="1"/>
</dbReference>
<keyword evidence="2 6" id="KW-0378">Hydrolase</keyword>
<name>A0A387B751_9MICO</name>
<dbReference type="Pfam" id="PF00933">
    <property type="entry name" value="Glyco_hydro_3"/>
    <property type="match status" value="1"/>
</dbReference>
<evidence type="ECO:0000259" key="5">
    <source>
        <dbReference type="Pfam" id="PF00933"/>
    </source>
</evidence>
<evidence type="ECO:0000256" key="1">
    <source>
        <dbReference type="ARBA" id="ARBA00005336"/>
    </source>
</evidence>
<evidence type="ECO:0000313" key="6">
    <source>
        <dbReference type="EMBL" id="AYF96896.1"/>
    </source>
</evidence>
<protein>
    <submittedName>
        <fullName evidence="6">Glycoside hydrolase family 3 protein</fullName>
    </submittedName>
</protein>
<dbReference type="GO" id="GO:0004553">
    <property type="term" value="F:hydrolase activity, hydrolyzing O-glycosyl compounds"/>
    <property type="evidence" value="ECO:0007669"/>
    <property type="project" value="InterPro"/>
</dbReference>
<dbReference type="InterPro" id="IPR036962">
    <property type="entry name" value="Glyco_hydro_3_N_sf"/>
</dbReference>
<evidence type="ECO:0000313" key="7">
    <source>
        <dbReference type="Proteomes" id="UP000278886"/>
    </source>
</evidence>